<name>A0AA35G7J5_9FIRM</name>
<proteinExistence type="predicted"/>
<evidence type="ECO:0000256" key="1">
    <source>
        <dbReference type="SAM" id="MobiDB-lite"/>
    </source>
</evidence>
<accession>A0AA35G7J5</accession>
<feature type="region of interest" description="Disordered" evidence="1">
    <location>
        <begin position="1"/>
        <end position="29"/>
    </location>
</feature>
<keyword evidence="3" id="KW-1185">Reference proteome</keyword>
<evidence type="ECO:0000313" key="3">
    <source>
        <dbReference type="Proteomes" id="UP001163687"/>
    </source>
</evidence>
<organism evidence="2 3">
    <name type="scientific">Caldinitratiruptor microaerophilus</name>
    <dbReference type="NCBI Taxonomy" id="671077"/>
    <lineage>
        <taxon>Bacteria</taxon>
        <taxon>Bacillati</taxon>
        <taxon>Bacillota</taxon>
        <taxon>Clostridia</taxon>
        <taxon>Eubacteriales</taxon>
        <taxon>Symbiobacteriaceae</taxon>
        <taxon>Caldinitratiruptor</taxon>
    </lineage>
</organism>
<dbReference type="KEGG" id="cmic:caldi_04780"/>
<sequence length="74" mass="7482">MRAGGGLPVASVPSSPGSPDVPPQQQEHGKAIEIRTCGFMGRILLREASVPILCFPCAPFAGLRPGSGTGTPGP</sequence>
<feature type="compositionally biased region" description="Low complexity" evidence="1">
    <location>
        <begin position="8"/>
        <end position="18"/>
    </location>
</feature>
<protein>
    <submittedName>
        <fullName evidence="2">Uncharacterized protein</fullName>
    </submittedName>
</protein>
<dbReference type="AlphaFoldDB" id="A0AA35G7J5"/>
<gene>
    <name evidence="2" type="ORF">caldi_04780</name>
</gene>
<reference evidence="2" key="1">
    <citation type="submission" date="2022-03" db="EMBL/GenBank/DDBJ databases">
        <title>Complete genome sequence of Caldinitratiruptor microaerophilus.</title>
        <authorList>
            <person name="Mukaiyama R."/>
            <person name="Nishiyama T."/>
            <person name="Ueda K."/>
        </authorList>
    </citation>
    <scope>NUCLEOTIDE SEQUENCE</scope>
    <source>
        <strain evidence="2">JCM 16183</strain>
    </source>
</reference>
<evidence type="ECO:0000313" key="2">
    <source>
        <dbReference type="EMBL" id="BDG59388.1"/>
    </source>
</evidence>
<dbReference type="Proteomes" id="UP001163687">
    <property type="component" value="Chromosome"/>
</dbReference>
<dbReference type="EMBL" id="AP025628">
    <property type="protein sequence ID" value="BDG59388.1"/>
    <property type="molecule type" value="Genomic_DNA"/>
</dbReference>